<sequence>MSYPTPGGTPDPYQPQQPYGQPYDPTANPGDPSSGQPAYGQPPSSGQPAYGQPPSSGQPYGQPAYGQPAYGQPPASDQPYGQPPAYGQPSPYGQQPGYGYGQPVYVPVAGTNTLAILALVFAFVFSPAAIVLGHLAKKQIRQTGEQGEGLATAGLWLGYIFTIIGVLVCAFYVIVIIFAIGDAANNSGGTF</sequence>
<accession>A0ABW6WU44</accession>
<evidence type="ECO:0000256" key="2">
    <source>
        <dbReference type="SAM" id="Phobius"/>
    </source>
</evidence>
<keyword evidence="5" id="KW-1185">Reference proteome</keyword>
<keyword evidence="2" id="KW-1133">Transmembrane helix</keyword>
<keyword evidence="2" id="KW-0472">Membrane</keyword>
<feature type="compositionally biased region" description="Low complexity" evidence="1">
    <location>
        <begin position="50"/>
        <end position="63"/>
    </location>
</feature>
<feature type="compositionally biased region" description="Low complexity" evidence="1">
    <location>
        <begin position="78"/>
        <end position="93"/>
    </location>
</feature>
<dbReference type="InterPro" id="IPR025241">
    <property type="entry name" value="DUF4190"/>
</dbReference>
<dbReference type="Proteomes" id="UP001602245">
    <property type="component" value="Unassembled WGS sequence"/>
</dbReference>
<comment type="caution">
    <text evidence="4">The sequence shown here is derived from an EMBL/GenBank/DDBJ whole genome shotgun (WGS) entry which is preliminary data.</text>
</comment>
<dbReference type="Pfam" id="PF13828">
    <property type="entry name" value="DUF4190"/>
    <property type="match status" value="1"/>
</dbReference>
<protein>
    <submittedName>
        <fullName evidence="4">DUF4190 domain-containing protein</fullName>
    </submittedName>
</protein>
<name>A0ABW6WU44_9ACTN</name>
<dbReference type="RefSeq" id="WP_040432686.1">
    <property type="nucleotide sequence ID" value="NZ_JBIAZU010000007.1"/>
</dbReference>
<gene>
    <name evidence="4" type="ORF">ACFY35_40300</name>
</gene>
<proteinExistence type="predicted"/>
<feature type="compositionally biased region" description="Low complexity" evidence="1">
    <location>
        <begin position="16"/>
        <end position="26"/>
    </location>
</feature>
<feature type="domain" description="DUF4190" evidence="3">
    <location>
        <begin position="114"/>
        <end position="167"/>
    </location>
</feature>
<feature type="compositionally biased region" description="Polar residues" evidence="1">
    <location>
        <begin position="31"/>
        <end position="47"/>
    </location>
</feature>
<keyword evidence="2" id="KW-0812">Transmembrane</keyword>
<feature type="transmembrane region" description="Helical" evidence="2">
    <location>
        <begin position="114"/>
        <end position="135"/>
    </location>
</feature>
<evidence type="ECO:0000259" key="3">
    <source>
        <dbReference type="Pfam" id="PF13828"/>
    </source>
</evidence>
<feature type="transmembrane region" description="Helical" evidence="2">
    <location>
        <begin position="156"/>
        <end position="181"/>
    </location>
</feature>
<dbReference type="EMBL" id="JBIAZU010000007">
    <property type="protein sequence ID" value="MFF5295712.1"/>
    <property type="molecule type" value="Genomic_DNA"/>
</dbReference>
<organism evidence="4 5">
    <name type="scientific">Paractinoplanes globisporus</name>
    <dbReference type="NCBI Taxonomy" id="113565"/>
    <lineage>
        <taxon>Bacteria</taxon>
        <taxon>Bacillati</taxon>
        <taxon>Actinomycetota</taxon>
        <taxon>Actinomycetes</taxon>
        <taxon>Micromonosporales</taxon>
        <taxon>Micromonosporaceae</taxon>
        <taxon>Paractinoplanes</taxon>
    </lineage>
</organism>
<reference evidence="4 5" key="1">
    <citation type="submission" date="2024-10" db="EMBL/GenBank/DDBJ databases">
        <title>The Natural Products Discovery Center: Release of the First 8490 Sequenced Strains for Exploring Actinobacteria Biosynthetic Diversity.</title>
        <authorList>
            <person name="Kalkreuter E."/>
            <person name="Kautsar S.A."/>
            <person name="Yang D."/>
            <person name="Bader C.D."/>
            <person name="Teijaro C.N."/>
            <person name="Fluegel L."/>
            <person name="Davis C.M."/>
            <person name="Simpson J.R."/>
            <person name="Lauterbach L."/>
            <person name="Steele A.D."/>
            <person name="Gui C."/>
            <person name="Meng S."/>
            <person name="Li G."/>
            <person name="Viehrig K."/>
            <person name="Ye F."/>
            <person name="Su P."/>
            <person name="Kiefer A.F."/>
            <person name="Nichols A."/>
            <person name="Cepeda A.J."/>
            <person name="Yan W."/>
            <person name="Fan B."/>
            <person name="Jiang Y."/>
            <person name="Adhikari A."/>
            <person name="Zheng C.-J."/>
            <person name="Schuster L."/>
            <person name="Cowan T.M."/>
            <person name="Smanski M.J."/>
            <person name="Chevrette M.G."/>
            <person name="De Carvalho L.P.S."/>
            <person name="Shen B."/>
        </authorList>
    </citation>
    <scope>NUCLEOTIDE SEQUENCE [LARGE SCALE GENOMIC DNA]</scope>
    <source>
        <strain evidence="4 5">NPDC000087</strain>
    </source>
</reference>
<evidence type="ECO:0000313" key="5">
    <source>
        <dbReference type="Proteomes" id="UP001602245"/>
    </source>
</evidence>
<evidence type="ECO:0000313" key="4">
    <source>
        <dbReference type="EMBL" id="MFF5295712.1"/>
    </source>
</evidence>
<evidence type="ECO:0000256" key="1">
    <source>
        <dbReference type="SAM" id="MobiDB-lite"/>
    </source>
</evidence>
<feature type="region of interest" description="Disordered" evidence="1">
    <location>
        <begin position="1"/>
        <end position="93"/>
    </location>
</feature>